<keyword evidence="2" id="KW-0408">Iron</keyword>
<dbReference type="Gene3D" id="1.20.5.900">
    <property type="entry name" value="transmembrane domain of human cd4"/>
    <property type="match status" value="1"/>
</dbReference>
<feature type="signal peptide" evidence="5">
    <location>
        <begin position="1"/>
        <end position="22"/>
    </location>
</feature>
<keyword evidence="4" id="KW-0472">Membrane</keyword>
<evidence type="ECO:0000313" key="7">
    <source>
        <dbReference type="EMBL" id="KAF7503340.1"/>
    </source>
</evidence>
<comment type="caution">
    <text evidence="7">The sequence shown here is derived from an EMBL/GenBank/DDBJ whole genome shotgun (WGS) entry which is preliminary data.</text>
</comment>
<keyword evidence="1" id="KW-0677">Repeat</keyword>
<evidence type="ECO:0000259" key="6">
    <source>
        <dbReference type="Pfam" id="PF12104"/>
    </source>
</evidence>
<dbReference type="InterPro" id="IPR015915">
    <property type="entry name" value="Kelch-typ_b-propeller"/>
</dbReference>
<evidence type="ECO:0000256" key="3">
    <source>
        <dbReference type="SAM" id="MobiDB-lite"/>
    </source>
</evidence>
<feature type="region of interest" description="Disordered" evidence="3">
    <location>
        <begin position="441"/>
        <end position="460"/>
    </location>
</feature>
<feature type="compositionally biased region" description="Polar residues" evidence="3">
    <location>
        <begin position="446"/>
        <end position="460"/>
    </location>
</feature>
<feature type="domain" description="T cell CD4 receptor C-terminal region" evidence="6">
    <location>
        <begin position="469"/>
        <end position="497"/>
    </location>
</feature>
<dbReference type="Gene3D" id="2.120.10.80">
    <property type="entry name" value="Kelch-type beta propeller"/>
    <property type="match status" value="1"/>
</dbReference>
<evidence type="ECO:0000256" key="1">
    <source>
        <dbReference type="ARBA" id="ARBA00022737"/>
    </source>
</evidence>
<dbReference type="Pfam" id="PF12104">
    <property type="entry name" value="Tcell_CD4_C"/>
    <property type="match status" value="1"/>
</dbReference>
<feature type="region of interest" description="Disordered" evidence="3">
    <location>
        <begin position="494"/>
        <end position="558"/>
    </location>
</feature>
<dbReference type="EMBL" id="JAACFV010000183">
    <property type="protein sequence ID" value="KAF7503340.1"/>
    <property type="molecule type" value="Genomic_DNA"/>
</dbReference>
<dbReference type="SUPFAM" id="SSF50965">
    <property type="entry name" value="Galactose oxidase, central domain"/>
    <property type="match status" value="1"/>
</dbReference>
<dbReference type="OrthoDB" id="10251809at2759"/>
<dbReference type="AlphaFoldDB" id="A0A8H7A644"/>
<dbReference type="GO" id="GO:0019760">
    <property type="term" value="P:glucosinolate metabolic process"/>
    <property type="evidence" value="ECO:0007669"/>
    <property type="project" value="UniProtKB-ARBA"/>
</dbReference>
<organism evidence="7 8">
    <name type="scientific">Endocarpon pusillum</name>
    <dbReference type="NCBI Taxonomy" id="364733"/>
    <lineage>
        <taxon>Eukaryota</taxon>
        <taxon>Fungi</taxon>
        <taxon>Dikarya</taxon>
        <taxon>Ascomycota</taxon>
        <taxon>Pezizomycotina</taxon>
        <taxon>Eurotiomycetes</taxon>
        <taxon>Chaetothyriomycetidae</taxon>
        <taxon>Verrucariales</taxon>
        <taxon>Verrucariaceae</taxon>
        <taxon>Endocarpon</taxon>
    </lineage>
</organism>
<keyword evidence="4" id="KW-0812">Transmembrane</keyword>
<name>A0A8H7A644_9EURO</name>
<gene>
    <name evidence="7" type="ORF">GJ744_003946</name>
</gene>
<dbReference type="PANTHER" id="PTHR47435">
    <property type="entry name" value="KELCH REPEAT PROTEIN (AFU_ORTHOLOGUE AFUA_5G12780)"/>
    <property type="match status" value="1"/>
</dbReference>
<evidence type="ECO:0000256" key="4">
    <source>
        <dbReference type="SAM" id="Phobius"/>
    </source>
</evidence>
<keyword evidence="4" id="KW-1133">Transmembrane helix</keyword>
<feature type="transmembrane region" description="Helical" evidence="4">
    <location>
        <begin position="463"/>
        <end position="487"/>
    </location>
</feature>
<dbReference type="InterPro" id="IPR011043">
    <property type="entry name" value="Gal_Oxase/kelch_b-propeller"/>
</dbReference>
<dbReference type="Pfam" id="PF24681">
    <property type="entry name" value="Kelch_KLHDC2_KLHL20_DRC7"/>
    <property type="match status" value="1"/>
</dbReference>
<evidence type="ECO:0000256" key="2">
    <source>
        <dbReference type="ARBA" id="ARBA00023004"/>
    </source>
</evidence>
<dbReference type="InterPro" id="IPR021963">
    <property type="entry name" value="Tcell_CD4_Cterm"/>
</dbReference>
<evidence type="ECO:0000313" key="8">
    <source>
        <dbReference type="Proteomes" id="UP000606974"/>
    </source>
</evidence>
<feature type="chain" id="PRO_5034164720" description="T cell CD4 receptor C-terminal region domain-containing protein" evidence="5">
    <location>
        <begin position="23"/>
        <end position="684"/>
    </location>
</feature>
<evidence type="ECO:0000256" key="5">
    <source>
        <dbReference type="SAM" id="SignalP"/>
    </source>
</evidence>
<keyword evidence="8" id="KW-1185">Reference proteome</keyword>
<proteinExistence type="predicted"/>
<accession>A0A8H7A644</accession>
<protein>
    <recommendedName>
        <fullName evidence="6">T cell CD4 receptor C-terminal region domain-containing protein</fullName>
    </recommendedName>
</protein>
<dbReference type="Proteomes" id="UP000606974">
    <property type="component" value="Unassembled WGS sequence"/>
</dbReference>
<sequence length="684" mass="74582">MARAISFLLLGFCLVISDSVLSQAPRDPVQDFCRRFSHQTALINRQLYIDGGFVNANPLSQNPRAVANPNLLVQDLDVLENGMPKLFANLSKNGTVPGVSGGILWEDDVNQVFYLYGGEFPLVPNNFELWAYDIPLNQWNITAQSITSSEVQRVAWGAGTTVGGRAEGYYYGGYLNNNTTPGWNAPSLATSTLVRYDMIANSWTNNTGPDSVGRAEGVMVTIPASRQGLLVYFGGVAFPYHNSTEVASSMSTIFLYDIAEGKWYQQNATGQVPENRRKFCAGATWAQDQSSYNIYLYGGAGFAENATGFDDVYILTLPSFTWIKWYPTEPGPGSPHNSLSCNVVDNAQMLIIGGTFPATDDCDAPDVVGTHNLDLGKNNPEQVKWNLFNPNLTTYNVPSEIISVVGGSPVGGATVTAPIQGWDHRDLPVYFRQQATYAVRTPTRALPTTGSTPNQSSRSNRGAIIGGAVGGVLAFLLLAGLAIFLCIRRRRRREPANKSETTHSQPSPPPELNVRSSPTTVEPSQPSPLPPSTHLPSYVEHKPFPPHHQQRCIRPSLPTRLPGPLIHQHSPPMIRAPAPNQEIPSFPTPPLCLLTDDPGRNPAPHPTLPTSSTYPSLPTTTLFSTTTYERQCAGRTGAEQHYGTELRDVCHDESEAEEEDLGGLKGNTVMGTLTRCRENLVRCK</sequence>
<keyword evidence="5" id="KW-0732">Signal</keyword>
<reference evidence="7" key="1">
    <citation type="submission" date="2020-02" db="EMBL/GenBank/DDBJ databases">
        <authorList>
            <person name="Palmer J.M."/>
        </authorList>
    </citation>
    <scope>NUCLEOTIDE SEQUENCE</scope>
    <source>
        <strain evidence="7">EPUS1.4</strain>
        <tissue evidence="7">Thallus</tissue>
    </source>
</reference>
<dbReference type="PANTHER" id="PTHR47435:SF4">
    <property type="entry name" value="KELCH REPEAT PROTEIN (AFU_ORTHOLOGUE AFUA_5G12780)"/>
    <property type="match status" value="1"/>
</dbReference>